<dbReference type="Proteomes" id="UP000295070">
    <property type="component" value="Chromosome 12"/>
</dbReference>
<dbReference type="Pfam" id="PF02893">
    <property type="entry name" value="GRAM"/>
    <property type="match status" value="1"/>
</dbReference>
<keyword evidence="2" id="KW-0812">Transmembrane</keyword>
<dbReference type="AlphaFoldDB" id="A0A484CTF3"/>
<evidence type="ECO:0000313" key="5">
    <source>
        <dbReference type="Proteomes" id="UP000295070"/>
    </source>
</evidence>
<dbReference type="PANTHER" id="PTHR46645:SF1">
    <property type="entry name" value="GRAM DOMAIN-CONTAINING PROTEIN"/>
    <property type="match status" value="1"/>
</dbReference>
<feature type="domain" description="GRAM" evidence="3">
    <location>
        <begin position="95"/>
        <end position="162"/>
    </location>
</feature>
<dbReference type="EMBL" id="SCKG01000012">
    <property type="protein sequence ID" value="TDH05575.1"/>
    <property type="molecule type" value="Genomic_DNA"/>
</dbReference>
<reference evidence="4 5" key="1">
    <citation type="submission" date="2019-01" db="EMBL/GenBank/DDBJ databases">
        <title>A chromosome-scale genome assembly of the yellow perch, Perca flavescens.</title>
        <authorList>
            <person name="Feron R."/>
            <person name="Morvezen R."/>
            <person name="Bestin A."/>
            <person name="Haffray P."/>
            <person name="Klopp C."/>
            <person name="Zahm M."/>
            <person name="Cabau C."/>
            <person name="Roques C."/>
            <person name="Donnadieu C."/>
            <person name="Bouchez O."/>
            <person name="Christie M."/>
            <person name="Larson W."/>
            <person name="Guiguen Y."/>
        </authorList>
    </citation>
    <scope>NUCLEOTIDE SEQUENCE [LARGE SCALE GENOMIC DNA]</scope>
    <source>
        <strain evidence="4">YP-PL-M2</strain>
        <tissue evidence="4">Blood</tissue>
    </source>
</reference>
<proteinExistence type="predicted"/>
<evidence type="ECO:0000256" key="1">
    <source>
        <dbReference type="SAM" id="MobiDB-lite"/>
    </source>
</evidence>
<evidence type="ECO:0000256" key="2">
    <source>
        <dbReference type="SAM" id="Phobius"/>
    </source>
</evidence>
<dbReference type="InterPro" id="IPR011993">
    <property type="entry name" value="PH-like_dom_sf"/>
</dbReference>
<feature type="region of interest" description="Disordered" evidence="1">
    <location>
        <begin position="248"/>
        <end position="271"/>
    </location>
</feature>
<gene>
    <name evidence="4" type="ORF">EPR50_G00123700</name>
</gene>
<dbReference type="SMART" id="SM00568">
    <property type="entry name" value="GRAM"/>
    <property type="match status" value="1"/>
</dbReference>
<comment type="caution">
    <text evidence="4">The sequence shown here is derived from an EMBL/GenBank/DDBJ whole genome shotgun (WGS) entry which is preliminary data.</text>
</comment>
<keyword evidence="5" id="KW-1185">Reference proteome</keyword>
<protein>
    <recommendedName>
        <fullName evidence="3">GRAM domain-containing protein</fullName>
    </recommendedName>
</protein>
<dbReference type="InterPro" id="IPR052633">
    <property type="entry name" value="GRAM_domain_protein_2B"/>
</dbReference>
<evidence type="ECO:0000313" key="4">
    <source>
        <dbReference type="EMBL" id="TDH05575.1"/>
    </source>
</evidence>
<dbReference type="STRING" id="8167.A0A484CTF3"/>
<feature type="compositionally biased region" description="Polar residues" evidence="1">
    <location>
        <begin position="248"/>
        <end position="268"/>
    </location>
</feature>
<evidence type="ECO:0000259" key="3">
    <source>
        <dbReference type="SMART" id="SM00568"/>
    </source>
</evidence>
<name>A0A484CTF3_PERFV</name>
<sequence>MCMSWKYFFSTMTAKCRKFSLDSSAGCLDVVGRLEARRGSSRFSSKESKKSLDDARLEIQKLNHSLNSNMPLREQTIDERSDGLLNNNSFRKHKKTFHKLFQEIPEGENPTHTFICALQKEVLYHGKLFVCENYVCFHSSVLLKDTKVVIPASSIRGVKKHHSGLSMLSIQTADGEKYSFVSLRNREMCYKLLQTVCSHAQEESVNGSPHITSAENEVEHDVASSYSSLEDSIDHDLSRQNSIYLDNGLPQMSSEGPTRCSSTRQNSLTDEDDRGASVRWIRRITERVVPLFFPREIRNLSFLVYVYMMLTVLLLLGSGYIGLRILALEEQLTELCLHHSEYQQT</sequence>
<keyword evidence="2" id="KW-0472">Membrane</keyword>
<dbReference type="PANTHER" id="PTHR46645">
    <property type="entry name" value="GRAM DOMAIN-CONTAINING PROTEIN 2B-RELATED"/>
    <property type="match status" value="1"/>
</dbReference>
<accession>A0A484CTF3</accession>
<dbReference type="InterPro" id="IPR004182">
    <property type="entry name" value="GRAM"/>
</dbReference>
<organism evidence="4 5">
    <name type="scientific">Perca flavescens</name>
    <name type="common">American yellow perch</name>
    <name type="synonym">Morone flavescens</name>
    <dbReference type="NCBI Taxonomy" id="8167"/>
    <lineage>
        <taxon>Eukaryota</taxon>
        <taxon>Metazoa</taxon>
        <taxon>Chordata</taxon>
        <taxon>Craniata</taxon>
        <taxon>Vertebrata</taxon>
        <taxon>Euteleostomi</taxon>
        <taxon>Actinopterygii</taxon>
        <taxon>Neopterygii</taxon>
        <taxon>Teleostei</taxon>
        <taxon>Neoteleostei</taxon>
        <taxon>Acanthomorphata</taxon>
        <taxon>Eupercaria</taxon>
        <taxon>Perciformes</taxon>
        <taxon>Percoidei</taxon>
        <taxon>Percidae</taxon>
        <taxon>Percinae</taxon>
        <taxon>Perca</taxon>
    </lineage>
</organism>
<feature type="transmembrane region" description="Helical" evidence="2">
    <location>
        <begin position="302"/>
        <end position="323"/>
    </location>
</feature>
<dbReference type="Gene3D" id="2.30.29.30">
    <property type="entry name" value="Pleckstrin-homology domain (PH domain)/Phosphotyrosine-binding domain (PTB)"/>
    <property type="match status" value="1"/>
</dbReference>
<keyword evidence="2" id="KW-1133">Transmembrane helix</keyword>